<proteinExistence type="predicted"/>
<evidence type="ECO:0000259" key="1">
    <source>
        <dbReference type="PROSITE" id="PS50995"/>
    </source>
</evidence>
<dbReference type="PROSITE" id="PS50995">
    <property type="entry name" value="HTH_MARR_2"/>
    <property type="match status" value="1"/>
</dbReference>
<dbReference type="InterPro" id="IPR039422">
    <property type="entry name" value="MarR/SlyA-like"/>
</dbReference>
<accession>A0ABV3GQB2</accession>
<feature type="domain" description="HTH marR-type" evidence="1">
    <location>
        <begin position="28"/>
        <end position="166"/>
    </location>
</feature>
<dbReference type="Pfam" id="PF12802">
    <property type="entry name" value="MarR_2"/>
    <property type="match status" value="1"/>
</dbReference>
<dbReference type="RefSeq" id="WP_358139753.1">
    <property type="nucleotide sequence ID" value="NZ_JBFALK010000024.1"/>
</dbReference>
<reference evidence="2 3" key="1">
    <citation type="submission" date="2024-06" db="EMBL/GenBank/DDBJ databases">
        <title>The Natural Products Discovery Center: Release of the First 8490 Sequenced Strains for Exploring Actinobacteria Biosynthetic Diversity.</title>
        <authorList>
            <person name="Kalkreuter E."/>
            <person name="Kautsar S.A."/>
            <person name="Yang D."/>
            <person name="Bader C.D."/>
            <person name="Teijaro C.N."/>
            <person name="Fluegel L."/>
            <person name="Davis C.M."/>
            <person name="Simpson J.R."/>
            <person name="Lauterbach L."/>
            <person name="Steele A.D."/>
            <person name="Gui C."/>
            <person name="Meng S."/>
            <person name="Li G."/>
            <person name="Viehrig K."/>
            <person name="Ye F."/>
            <person name="Su P."/>
            <person name="Kiefer A.F."/>
            <person name="Nichols A."/>
            <person name="Cepeda A.J."/>
            <person name="Yan W."/>
            <person name="Fan B."/>
            <person name="Jiang Y."/>
            <person name="Adhikari A."/>
            <person name="Zheng C.-J."/>
            <person name="Schuster L."/>
            <person name="Cowan T.M."/>
            <person name="Smanski M.J."/>
            <person name="Chevrette M.G."/>
            <person name="De Carvalho L.P.S."/>
            <person name="Shen B."/>
        </authorList>
    </citation>
    <scope>NUCLEOTIDE SEQUENCE [LARGE SCALE GENOMIC DNA]</scope>
    <source>
        <strain evidence="2 3">NPDC050100</strain>
    </source>
</reference>
<organism evidence="2 3">
    <name type="scientific">Microtetraspora glauca</name>
    <dbReference type="NCBI Taxonomy" id="1996"/>
    <lineage>
        <taxon>Bacteria</taxon>
        <taxon>Bacillati</taxon>
        <taxon>Actinomycetota</taxon>
        <taxon>Actinomycetes</taxon>
        <taxon>Streptosporangiales</taxon>
        <taxon>Streptosporangiaceae</taxon>
        <taxon>Microtetraspora</taxon>
    </lineage>
</organism>
<evidence type="ECO:0000313" key="2">
    <source>
        <dbReference type="EMBL" id="MEV0973810.1"/>
    </source>
</evidence>
<evidence type="ECO:0000313" key="3">
    <source>
        <dbReference type="Proteomes" id="UP001551675"/>
    </source>
</evidence>
<comment type="caution">
    <text evidence="2">The sequence shown here is derived from an EMBL/GenBank/DDBJ whole genome shotgun (WGS) entry which is preliminary data.</text>
</comment>
<dbReference type="PANTHER" id="PTHR33164:SF106">
    <property type="entry name" value="TRANSCRIPTIONAL REGULATORY PROTEIN"/>
    <property type="match status" value="1"/>
</dbReference>
<sequence>MSGFERDHDDHLFDPRAREAMTRFAGGEDTLALEAAAAVRTAVHAVERMRSHGAEGRGLSSGALDILIRLSATPDDGISIGDLAQAAGVSSRNVTGLVDTLERDGLARRVPDRNDRRSVLAQITPDGLAWIEAFRRPTQVAMAAIFRGFTPAELTQLRHLCLRLADNHRQLADHLSRTADRTT</sequence>
<dbReference type="PANTHER" id="PTHR33164">
    <property type="entry name" value="TRANSCRIPTIONAL REGULATOR, MARR FAMILY"/>
    <property type="match status" value="1"/>
</dbReference>
<dbReference type="SUPFAM" id="SSF46785">
    <property type="entry name" value="Winged helix' DNA-binding domain"/>
    <property type="match status" value="1"/>
</dbReference>
<dbReference type="SMART" id="SM00347">
    <property type="entry name" value="HTH_MARR"/>
    <property type="match status" value="1"/>
</dbReference>
<gene>
    <name evidence="2" type="ORF">AB0I59_34905</name>
</gene>
<name>A0ABV3GQB2_MICGL</name>
<dbReference type="PRINTS" id="PR00598">
    <property type="entry name" value="HTHMARR"/>
</dbReference>
<protein>
    <submittedName>
        <fullName evidence="2">MarR family transcriptional regulator</fullName>
    </submittedName>
</protein>
<dbReference type="InterPro" id="IPR000835">
    <property type="entry name" value="HTH_MarR-typ"/>
</dbReference>
<keyword evidence="3" id="KW-1185">Reference proteome</keyword>
<dbReference type="InterPro" id="IPR036390">
    <property type="entry name" value="WH_DNA-bd_sf"/>
</dbReference>
<dbReference type="InterPro" id="IPR036388">
    <property type="entry name" value="WH-like_DNA-bd_sf"/>
</dbReference>
<dbReference type="EMBL" id="JBFALK010000024">
    <property type="protein sequence ID" value="MEV0973810.1"/>
    <property type="molecule type" value="Genomic_DNA"/>
</dbReference>
<dbReference type="Proteomes" id="UP001551675">
    <property type="component" value="Unassembled WGS sequence"/>
</dbReference>
<dbReference type="Gene3D" id="1.10.10.10">
    <property type="entry name" value="Winged helix-like DNA-binding domain superfamily/Winged helix DNA-binding domain"/>
    <property type="match status" value="1"/>
</dbReference>